<feature type="non-terminal residue" evidence="1">
    <location>
        <position position="35"/>
    </location>
</feature>
<dbReference type="EMBL" id="BARS01030218">
    <property type="protein sequence ID" value="GAG19268.1"/>
    <property type="molecule type" value="Genomic_DNA"/>
</dbReference>
<proteinExistence type="predicted"/>
<sequence>MGFLERLLEWMQIIHGPEVFNSANFMPISLNGEHQ</sequence>
<organism evidence="1">
    <name type="scientific">marine sediment metagenome</name>
    <dbReference type="NCBI Taxonomy" id="412755"/>
    <lineage>
        <taxon>unclassified sequences</taxon>
        <taxon>metagenomes</taxon>
        <taxon>ecological metagenomes</taxon>
    </lineage>
</organism>
<name>X0W3Q8_9ZZZZ</name>
<accession>X0W3Q8</accession>
<dbReference type="AlphaFoldDB" id="X0W3Q8"/>
<comment type="caution">
    <text evidence="1">The sequence shown here is derived from an EMBL/GenBank/DDBJ whole genome shotgun (WGS) entry which is preliminary data.</text>
</comment>
<reference evidence="1" key="1">
    <citation type="journal article" date="2014" name="Front. Microbiol.">
        <title>High frequency of phylogenetically diverse reductive dehalogenase-homologous genes in deep subseafloor sedimentary metagenomes.</title>
        <authorList>
            <person name="Kawai M."/>
            <person name="Futagami T."/>
            <person name="Toyoda A."/>
            <person name="Takaki Y."/>
            <person name="Nishi S."/>
            <person name="Hori S."/>
            <person name="Arai W."/>
            <person name="Tsubouchi T."/>
            <person name="Morono Y."/>
            <person name="Uchiyama I."/>
            <person name="Ito T."/>
            <person name="Fujiyama A."/>
            <person name="Inagaki F."/>
            <person name="Takami H."/>
        </authorList>
    </citation>
    <scope>NUCLEOTIDE SEQUENCE</scope>
    <source>
        <strain evidence="1">Expedition CK06-06</strain>
    </source>
</reference>
<gene>
    <name evidence="1" type="ORF">S01H1_47145</name>
</gene>
<evidence type="ECO:0000313" key="1">
    <source>
        <dbReference type="EMBL" id="GAG19268.1"/>
    </source>
</evidence>
<protein>
    <submittedName>
        <fullName evidence="1">Uncharacterized protein</fullName>
    </submittedName>
</protein>